<accession>J3L6D7</accession>
<evidence type="ECO:0000256" key="1">
    <source>
        <dbReference type="SAM" id="MobiDB-lite"/>
    </source>
</evidence>
<feature type="region of interest" description="Disordered" evidence="1">
    <location>
        <begin position="60"/>
        <end position="82"/>
    </location>
</feature>
<dbReference type="EnsemblPlants" id="OB01G47930.1">
    <property type="protein sequence ID" value="OB01G47930.1"/>
    <property type="gene ID" value="OB01G47930"/>
</dbReference>
<evidence type="ECO:0000313" key="3">
    <source>
        <dbReference type="Proteomes" id="UP000006038"/>
    </source>
</evidence>
<organism evidence="2">
    <name type="scientific">Oryza brachyantha</name>
    <name type="common">malo sina</name>
    <dbReference type="NCBI Taxonomy" id="4533"/>
    <lineage>
        <taxon>Eukaryota</taxon>
        <taxon>Viridiplantae</taxon>
        <taxon>Streptophyta</taxon>
        <taxon>Embryophyta</taxon>
        <taxon>Tracheophyta</taxon>
        <taxon>Spermatophyta</taxon>
        <taxon>Magnoliopsida</taxon>
        <taxon>Liliopsida</taxon>
        <taxon>Poales</taxon>
        <taxon>Poaceae</taxon>
        <taxon>BOP clade</taxon>
        <taxon>Oryzoideae</taxon>
        <taxon>Oryzeae</taxon>
        <taxon>Oryzinae</taxon>
        <taxon>Oryza</taxon>
    </lineage>
</organism>
<dbReference type="AlphaFoldDB" id="J3L6D7"/>
<dbReference type="Gramene" id="OB01G47930.1">
    <property type="protein sequence ID" value="OB01G47930.1"/>
    <property type="gene ID" value="OB01G47930"/>
</dbReference>
<name>J3L6D7_ORYBR</name>
<feature type="region of interest" description="Disordered" evidence="1">
    <location>
        <begin position="1"/>
        <end position="37"/>
    </location>
</feature>
<protein>
    <submittedName>
        <fullName evidence="2">Uncharacterized protein</fullName>
    </submittedName>
</protein>
<keyword evidence="3" id="KW-1185">Reference proteome</keyword>
<proteinExistence type="predicted"/>
<dbReference type="HOGENOM" id="CLU_1952106_0_0_1"/>
<dbReference type="Proteomes" id="UP000006038">
    <property type="component" value="Chromosome 1"/>
</dbReference>
<sequence>MEGRGSSRAYLARNPLTASRNVPAAPPSPAGGNPSKSLASTRVLALFSGRLFTTISPSPAVGSPQICLPPSPPSPSSSNQIGTRVRVCGGGGYEIKKEGGDGVDSFEGKPGRVRRVLQHRLSETNPGPT</sequence>
<reference evidence="2" key="1">
    <citation type="journal article" date="2013" name="Nat. Commun.">
        <title>Whole-genome sequencing of Oryza brachyantha reveals mechanisms underlying Oryza genome evolution.</title>
        <authorList>
            <person name="Chen J."/>
            <person name="Huang Q."/>
            <person name="Gao D."/>
            <person name="Wang J."/>
            <person name="Lang Y."/>
            <person name="Liu T."/>
            <person name="Li B."/>
            <person name="Bai Z."/>
            <person name="Luis Goicoechea J."/>
            <person name="Liang C."/>
            <person name="Chen C."/>
            <person name="Zhang W."/>
            <person name="Sun S."/>
            <person name="Liao Y."/>
            <person name="Zhang X."/>
            <person name="Yang L."/>
            <person name="Song C."/>
            <person name="Wang M."/>
            <person name="Shi J."/>
            <person name="Liu G."/>
            <person name="Liu J."/>
            <person name="Zhou H."/>
            <person name="Zhou W."/>
            <person name="Yu Q."/>
            <person name="An N."/>
            <person name="Chen Y."/>
            <person name="Cai Q."/>
            <person name="Wang B."/>
            <person name="Liu B."/>
            <person name="Min J."/>
            <person name="Huang Y."/>
            <person name="Wu H."/>
            <person name="Li Z."/>
            <person name="Zhang Y."/>
            <person name="Yin Y."/>
            <person name="Song W."/>
            <person name="Jiang J."/>
            <person name="Jackson S.A."/>
            <person name="Wing R.A."/>
            <person name="Wang J."/>
            <person name="Chen M."/>
        </authorList>
    </citation>
    <scope>NUCLEOTIDE SEQUENCE [LARGE SCALE GENOMIC DNA]</scope>
    <source>
        <strain evidence="2">cv. IRGC 101232</strain>
    </source>
</reference>
<evidence type="ECO:0000313" key="2">
    <source>
        <dbReference type="EnsemblPlants" id="OB01G47930.1"/>
    </source>
</evidence>
<reference evidence="2" key="2">
    <citation type="submission" date="2013-04" db="UniProtKB">
        <authorList>
            <consortium name="EnsemblPlants"/>
        </authorList>
    </citation>
    <scope>IDENTIFICATION</scope>
</reference>